<sequence length="1526" mass="172165">MVRKGNPPPIPPKPTPLRASTSRSSKTPRHSSGSTIPTTSRANRLLFPPSVSGFQTPTTQPDRQRKLPTSKVKPINSAGDIRQTPIQFEDDVEFDFEDPDYLRLQRRLFQDQPTTAGFIPGHYSTNPAHYDTLPSVEDYVSKTAYVEALREKGPTLLPHVAEDGRKRSIRERAIAINPSVDDIVSDDEEEYARLLEAMDLTIFEPEDEEAEEDEADEQDDMEPLPDTDIGTSFNEANKRPIRVHFAANNPPEPLPPDPFNSRPDDDEPRYPTSTPTQIATYTWCKIHKISKEAFQQFMHMRKQSWWRDNELPLSYTALHKLARFLPTETIYSHDVEVLIEEGDSSTKSQADCFFFKVEDIISRALRNPEIFDHCYFGLAKEENPIVETYNAVIGGVWPSSALAAKGSYPIQPPSWRDTEGRLLSRNLMVFPGSTVLAHMGTFLLPCRITGVFSSDRLWNKYSPENGEKFKSTSLNNIWVTVNPVLVTFEDLAFFGIEEPKSMDILKATFQPREAMIQKGILLLHEFVLPVDALVQPVEILLRRVSKDGSVVSDISHDMKTFLATVRKPITAPITYEVTDMVVPERESSINNLHLLNHFVAKQGLIYGSGGKKAVERTWKAPPAPPTMTTRGRTAGASPTPPPSPSKTTPGRKGKTTIVVARLVSIFHCPRTLTEGEIEKGEIHFRDLLFTDNPAVDTNGDKVITVCIDYYIDKFGVFRTTHRNVGGMYMTMHNLNVRGRDQPRNHFVLDFSPNGASTQESSIPMCEELRDLAKDGFRVQLQDGIWHRVYVKLLSVSADMAEANALAGCKAAGALEQLRLQHDIAIFRSKWGGTNKENAQYRDKGLVDQGVFEKFGPSFNQCIQVSLDIAHSEQKGIGEEMIATFISFLSDYGLREIARVTREFKLPPDASRIPNIGKRVRRLKMHEVTLILSMLPFMIERMQNEKSIWKESVLVRMNEQRTDEPWDGQTLKEFVIEVYDSIAKANRALFRREITTTDGEDPYLEIERLLLHSRRKIFELLEPIEKHAQAATESAKEWFANAEKLIDKDDQRCLLQREKPAGGGFVESEEEDNPDEDSLDDGAAEGEQRPRSGERRHTNTNNNSRRNQRTAGSANEDDDYENSDHDHDMDEDDTDEVDIDEDEDEIESDSRASQQPRRAGRGAVSRGKSRRTTKAKQRRGGRGVRGGRVGKSKRKAKKAGGLKPRNAKSSIATLPNFHTSTHAPSNSRRYGTSSNTATSVGEIQHQLWKALVLHSNLLELDLVFCKHANVLGALRSLIDRSQPKPGWPDKHPWEDNIRIVQADIPDLFTGYALGKIARLSADDGISRNKRGAASKLKFPDITLGSLLSASELKEYNFESTLRGRDMINDPLVKGLSLAYVVYGFGYGDVHMTSKVLKRGCKLFWWSSITLYDTVNESRYTYRPGSVISVDAELDDGICTHQHEKLDYIFLYVRWLYRVEGITKRGMPIYRVQNWSKGNSILPEPPSVAPTRVRASRNRTVAVRKTKWTNYIGLPAIRESKPLSPPSV</sequence>
<protein>
    <submittedName>
        <fullName evidence="2">Uncharacterized protein</fullName>
    </submittedName>
</protein>
<proteinExistence type="predicted"/>
<dbReference type="STRING" id="1160509.A0A3N4HLK7"/>
<feature type="compositionally biased region" description="Acidic residues" evidence="1">
    <location>
        <begin position="204"/>
        <end position="225"/>
    </location>
</feature>
<feature type="compositionally biased region" description="Basic residues" evidence="1">
    <location>
        <begin position="1187"/>
        <end position="1199"/>
    </location>
</feature>
<organism evidence="2 3">
    <name type="scientific">Ascobolus immersus RN42</name>
    <dbReference type="NCBI Taxonomy" id="1160509"/>
    <lineage>
        <taxon>Eukaryota</taxon>
        <taxon>Fungi</taxon>
        <taxon>Dikarya</taxon>
        <taxon>Ascomycota</taxon>
        <taxon>Pezizomycotina</taxon>
        <taxon>Pezizomycetes</taxon>
        <taxon>Pezizales</taxon>
        <taxon>Ascobolaceae</taxon>
        <taxon>Ascobolus</taxon>
    </lineage>
</organism>
<gene>
    <name evidence="2" type="ORF">BJ508DRAFT_333369</name>
</gene>
<keyword evidence="3" id="KW-1185">Reference proteome</keyword>
<feature type="region of interest" description="Disordered" evidence="1">
    <location>
        <begin position="1057"/>
        <end position="1233"/>
    </location>
</feature>
<reference evidence="2 3" key="1">
    <citation type="journal article" date="2018" name="Nat. Ecol. Evol.">
        <title>Pezizomycetes genomes reveal the molecular basis of ectomycorrhizal truffle lifestyle.</title>
        <authorList>
            <person name="Murat C."/>
            <person name="Payen T."/>
            <person name="Noel B."/>
            <person name="Kuo A."/>
            <person name="Morin E."/>
            <person name="Chen J."/>
            <person name="Kohler A."/>
            <person name="Krizsan K."/>
            <person name="Balestrini R."/>
            <person name="Da Silva C."/>
            <person name="Montanini B."/>
            <person name="Hainaut M."/>
            <person name="Levati E."/>
            <person name="Barry K.W."/>
            <person name="Belfiori B."/>
            <person name="Cichocki N."/>
            <person name="Clum A."/>
            <person name="Dockter R.B."/>
            <person name="Fauchery L."/>
            <person name="Guy J."/>
            <person name="Iotti M."/>
            <person name="Le Tacon F."/>
            <person name="Lindquist E.A."/>
            <person name="Lipzen A."/>
            <person name="Malagnac F."/>
            <person name="Mello A."/>
            <person name="Molinier V."/>
            <person name="Miyauchi S."/>
            <person name="Poulain J."/>
            <person name="Riccioni C."/>
            <person name="Rubini A."/>
            <person name="Sitrit Y."/>
            <person name="Splivallo R."/>
            <person name="Traeger S."/>
            <person name="Wang M."/>
            <person name="Zifcakova L."/>
            <person name="Wipf D."/>
            <person name="Zambonelli A."/>
            <person name="Paolocci F."/>
            <person name="Nowrousian M."/>
            <person name="Ottonello S."/>
            <person name="Baldrian P."/>
            <person name="Spatafora J.W."/>
            <person name="Henrissat B."/>
            <person name="Nagy L.G."/>
            <person name="Aury J.M."/>
            <person name="Wincker P."/>
            <person name="Grigoriev I.V."/>
            <person name="Bonfante P."/>
            <person name="Martin F.M."/>
        </authorList>
    </citation>
    <scope>NUCLEOTIDE SEQUENCE [LARGE SCALE GENOMIC DNA]</scope>
    <source>
        <strain evidence="2 3">RN42</strain>
    </source>
</reference>
<accession>A0A3N4HLK7</accession>
<evidence type="ECO:0000256" key="1">
    <source>
        <dbReference type="SAM" id="MobiDB-lite"/>
    </source>
</evidence>
<feature type="compositionally biased region" description="Basic and acidic residues" evidence="1">
    <location>
        <begin position="1085"/>
        <end position="1096"/>
    </location>
</feature>
<feature type="compositionally biased region" description="Acidic residues" evidence="1">
    <location>
        <begin position="1128"/>
        <end position="1146"/>
    </location>
</feature>
<dbReference type="Proteomes" id="UP000275078">
    <property type="component" value="Unassembled WGS sequence"/>
</dbReference>
<feature type="region of interest" description="Disordered" evidence="1">
    <location>
        <begin position="1"/>
        <end position="86"/>
    </location>
</feature>
<feature type="region of interest" description="Disordered" evidence="1">
    <location>
        <begin position="204"/>
        <end position="233"/>
    </location>
</feature>
<dbReference type="EMBL" id="ML119799">
    <property type="protein sequence ID" value="RPA74127.1"/>
    <property type="molecule type" value="Genomic_DNA"/>
</dbReference>
<feature type="region of interest" description="Disordered" evidence="1">
    <location>
        <begin position="616"/>
        <end position="653"/>
    </location>
</feature>
<feature type="region of interest" description="Disordered" evidence="1">
    <location>
        <begin position="245"/>
        <end position="274"/>
    </location>
</feature>
<feature type="compositionally biased region" description="Basic residues" evidence="1">
    <location>
        <begin position="1166"/>
        <end position="1181"/>
    </location>
</feature>
<evidence type="ECO:0000313" key="2">
    <source>
        <dbReference type="EMBL" id="RPA74127.1"/>
    </source>
</evidence>
<feature type="compositionally biased region" description="Polar residues" evidence="1">
    <location>
        <begin position="18"/>
        <end position="42"/>
    </location>
</feature>
<feature type="compositionally biased region" description="Polar residues" evidence="1">
    <location>
        <begin position="52"/>
        <end position="61"/>
    </location>
</feature>
<dbReference type="OrthoDB" id="5372708at2759"/>
<feature type="compositionally biased region" description="Polar residues" evidence="1">
    <location>
        <begin position="1206"/>
        <end position="1233"/>
    </location>
</feature>
<evidence type="ECO:0000313" key="3">
    <source>
        <dbReference type="Proteomes" id="UP000275078"/>
    </source>
</evidence>
<name>A0A3N4HLK7_ASCIM</name>
<feature type="compositionally biased region" description="Acidic residues" evidence="1">
    <location>
        <begin position="1066"/>
        <end position="1083"/>
    </location>
</feature>
<feature type="compositionally biased region" description="Pro residues" evidence="1">
    <location>
        <begin position="1"/>
        <end position="15"/>
    </location>
</feature>